<proteinExistence type="predicted"/>
<name>A0A392PQX6_9FABA</name>
<comment type="caution">
    <text evidence="1">The sequence shown here is derived from an EMBL/GenBank/DDBJ whole genome shotgun (WGS) entry which is preliminary data.</text>
</comment>
<keyword evidence="2" id="KW-1185">Reference proteome</keyword>
<dbReference type="Proteomes" id="UP000265520">
    <property type="component" value="Unassembled WGS sequence"/>
</dbReference>
<accession>A0A392PQX6</accession>
<evidence type="ECO:0000313" key="1">
    <source>
        <dbReference type="EMBL" id="MCI13850.1"/>
    </source>
</evidence>
<dbReference type="AlphaFoldDB" id="A0A392PQX6"/>
<sequence length="24" mass="2636">WLGWDGLRLVSHAIVVKSKDTSAP</sequence>
<protein>
    <submittedName>
        <fullName evidence="1">Uncharacterized protein</fullName>
    </submittedName>
</protein>
<organism evidence="1 2">
    <name type="scientific">Trifolium medium</name>
    <dbReference type="NCBI Taxonomy" id="97028"/>
    <lineage>
        <taxon>Eukaryota</taxon>
        <taxon>Viridiplantae</taxon>
        <taxon>Streptophyta</taxon>
        <taxon>Embryophyta</taxon>
        <taxon>Tracheophyta</taxon>
        <taxon>Spermatophyta</taxon>
        <taxon>Magnoliopsida</taxon>
        <taxon>eudicotyledons</taxon>
        <taxon>Gunneridae</taxon>
        <taxon>Pentapetalae</taxon>
        <taxon>rosids</taxon>
        <taxon>fabids</taxon>
        <taxon>Fabales</taxon>
        <taxon>Fabaceae</taxon>
        <taxon>Papilionoideae</taxon>
        <taxon>50 kb inversion clade</taxon>
        <taxon>NPAAA clade</taxon>
        <taxon>Hologalegina</taxon>
        <taxon>IRL clade</taxon>
        <taxon>Trifolieae</taxon>
        <taxon>Trifolium</taxon>
    </lineage>
</organism>
<reference evidence="1 2" key="1">
    <citation type="journal article" date="2018" name="Front. Plant Sci.">
        <title>Red Clover (Trifolium pratense) and Zigzag Clover (T. medium) - A Picture of Genomic Similarities and Differences.</title>
        <authorList>
            <person name="Dluhosova J."/>
            <person name="Istvanek J."/>
            <person name="Nedelnik J."/>
            <person name="Repkova J."/>
        </authorList>
    </citation>
    <scope>NUCLEOTIDE SEQUENCE [LARGE SCALE GENOMIC DNA]</scope>
    <source>
        <strain evidence="2">cv. 10/8</strain>
        <tissue evidence="1">Leaf</tissue>
    </source>
</reference>
<evidence type="ECO:0000313" key="2">
    <source>
        <dbReference type="Proteomes" id="UP000265520"/>
    </source>
</evidence>
<dbReference type="EMBL" id="LXQA010089885">
    <property type="protein sequence ID" value="MCI13850.1"/>
    <property type="molecule type" value="Genomic_DNA"/>
</dbReference>
<feature type="non-terminal residue" evidence="1">
    <location>
        <position position="1"/>
    </location>
</feature>